<evidence type="ECO:0000256" key="2">
    <source>
        <dbReference type="ARBA" id="ARBA00022898"/>
    </source>
</evidence>
<gene>
    <name evidence="3" type="ORF">QCA50_011307</name>
</gene>
<dbReference type="AlphaFoldDB" id="A0AAW0G282"/>
<dbReference type="Proteomes" id="UP001385951">
    <property type="component" value="Unassembled WGS sequence"/>
</dbReference>
<dbReference type="Gene3D" id="3.40.640.10">
    <property type="entry name" value="Type I PLP-dependent aspartate aminotransferase-like (Major domain)"/>
    <property type="match status" value="1"/>
</dbReference>
<dbReference type="InterPro" id="IPR015421">
    <property type="entry name" value="PyrdxlP-dep_Trfase_major"/>
</dbReference>
<dbReference type="PANTHER" id="PTHR42699:SF1">
    <property type="entry name" value="CYSTATHIONINE GAMMA-SYNTHASE-RELATED"/>
    <property type="match status" value="1"/>
</dbReference>
<name>A0AAW0G282_9APHY</name>
<dbReference type="GO" id="GO:0019346">
    <property type="term" value="P:transsulfuration"/>
    <property type="evidence" value="ECO:0007669"/>
    <property type="project" value="InterPro"/>
</dbReference>
<dbReference type="Gene3D" id="3.90.1150.10">
    <property type="entry name" value="Aspartate Aminotransferase, domain 1"/>
    <property type="match status" value="1"/>
</dbReference>
<accession>A0AAW0G282</accession>
<evidence type="ECO:0000256" key="1">
    <source>
        <dbReference type="ARBA" id="ARBA00001933"/>
    </source>
</evidence>
<evidence type="ECO:0008006" key="5">
    <source>
        <dbReference type="Google" id="ProtNLM"/>
    </source>
</evidence>
<dbReference type="InterPro" id="IPR000277">
    <property type="entry name" value="Cys/Met-Metab_PyrdxlP-dep_enz"/>
</dbReference>
<dbReference type="SUPFAM" id="SSF53383">
    <property type="entry name" value="PLP-dependent transferases"/>
    <property type="match status" value="1"/>
</dbReference>
<dbReference type="FunFam" id="3.90.1150.10:FF:000063">
    <property type="entry name" value="Probable cystathionine gamma-synthase"/>
    <property type="match status" value="1"/>
</dbReference>
<dbReference type="InterPro" id="IPR051750">
    <property type="entry name" value="Trans-sulfuration_enzymes"/>
</dbReference>
<comment type="cofactor">
    <cofactor evidence="1">
        <name>pyridoxal 5'-phosphate</name>
        <dbReference type="ChEBI" id="CHEBI:597326"/>
    </cofactor>
</comment>
<proteinExistence type="predicted"/>
<evidence type="ECO:0000313" key="3">
    <source>
        <dbReference type="EMBL" id="KAK7685444.1"/>
    </source>
</evidence>
<dbReference type="Pfam" id="PF01053">
    <property type="entry name" value="Cys_Met_Meta_PP"/>
    <property type="match status" value="1"/>
</dbReference>
<evidence type="ECO:0000313" key="4">
    <source>
        <dbReference type="Proteomes" id="UP001385951"/>
    </source>
</evidence>
<keyword evidence="2" id="KW-0663">Pyridoxal phosphate</keyword>
<dbReference type="GO" id="GO:0003962">
    <property type="term" value="F:cystathionine gamma-synthase activity"/>
    <property type="evidence" value="ECO:0007669"/>
    <property type="project" value="TreeGrafter"/>
</dbReference>
<sequence>MVCTLGAAIPPYTPHAVSVSLPTWKDNISYVEGERQVIDAMVTGYPRFFTHLAVQELARQCRQKFGPWGEACMLFPSRKFADACRSFMMGRGNEQGIDIPIRLVQHIICAHNSSSIELHIVLYPEKYYSIAKQFWQHTGLGISSRLAERCLIMLQNQNQQPVSLTPPGIRVKSSNKHYSAQLPRESQAENVIEDLDRDQSIHIEERYGGNLPQDAAASAKRAMKRRIASFLVCESPSDWSICGPQGSEVGSSVRGLHKVSEDDVYLYPAGMSAIWHAHQLILATRPPSKSICFGFPYTDTLKILQKWGPGCEFIGDVRDEDFNKLEKFLERESAECPGQAPASALFTEFPSNPLLRCADLPRLRTLADRHDFLIVIDNTIGNFVNVEVLPYCDIVVSSLSKIFSGDANTLGGSLVLNPRGKHYTTLKQHLVTTFEDTYFDEDAIYMERNSRDLARRIRIIDKNAEAVCDFLYARSVASGSPLKNTVLKDVYYPKYITTENYDKCKVSADAGYGGLFSLAFVTPEAARVFFDTLSCYKGPSLGTNFTLACPYTILAHYFEMDWAAKYGIGEYLVRVSVGMEDTQTLLEDFGKALTAAQATLTSSTN</sequence>
<dbReference type="EMBL" id="JASBNA010000020">
    <property type="protein sequence ID" value="KAK7685444.1"/>
    <property type="molecule type" value="Genomic_DNA"/>
</dbReference>
<protein>
    <recommendedName>
        <fullName evidence="5">Cystathionine gamma-synthase</fullName>
    </recommendedName>
</protein>
<keyword evidence="4" id="KW-1185">Reference proteome</keyword>
<dbReference type="GO" id="GO:0030170">
    <property type="term" value="F:pyridoxal phosphate binding"/>
    <property type="evidence" value="ECO:0007669"/>
    <property type="project" value="InterPro"/>
</dbReference>
<comment type="caution">
    <text evidence="3">The sequence shown here is derived from an EMBL/GenBank/DDBJ whole genome shotgun (WGS) entry which is preliminary data.</text>
</comment>
<dbReference type="PANTHER" id="PTHR42699">
    <property type="match status" value="1"/>
</dbReference>
<dbReference type="InterPro" id="IPR015422">
    <property type="entry name" value="PyrdxlP-dep_Trfase_small"/>
</dbReference>
<reference evidence="3 4" key="1">
    <citation type="submission" date="2022-09" db="EMBL/GenBank/DDBJ databases">
        <authorList>
            <person name="Palmer J.M."/>
        </authorList>
    </citation>
    <scope>NUCLEOTIDE SEQUENCE [LARGE SCALE GENOMIC DNA]</scope>
    <source>
        <strain evidence="3 4">DSM 7382</strain>
    </source>
</reference>
<dbReference type="InterPro" id="IPR015424">
    <property type="entry name" value="PyrdxlP-dep_Trfase"/>
</dbReference>
<organism evidence="3 4">
    <name type="scientific">Cerrena zonata</name>
    <dbReference type="NCBI Taxonomy" id="2478898"/>
    <lineage>
        <taxon>Eukaryota</taxon>
        <taxon>Fungi</taxon>
        <taxon>Dikarya</taxon>
        <taxon>Basidiomycota</taxon>
        <taxon>Agaricomycotina</taxon>
        <taxon>Agaricomycetes</taxon>
        <taxon>Polyporales</taxon>
        <taxon>Cerrenaceae</taxon>
        <taxon>Cerrena</taxon>
    </lineage>
</organism>